<sequence length="91" mass="9991">MHNHSLCVSSPLTLRNSIRAGATLSLAVPLLIRAILLPVVFTNMRLQSKNFVISARTNHCGALTRNETGVVKREARANLRKTNFRAGTPPE</sequence>
<feature type="transmembrane region" description="Helical" evidence="1">
    <location>
        <begin position="20"/>
        <end position="41"/>
    </location>
</feature>
<accession>A0A165MUY2</accession>
<keyword evidence="3" id="KW-1185">Reference proteome</keyword>
<gene>
    <name evidence="2" type="ORF">DAEQUDRAFT_482994</name>
</gene>
<dbReference type="Proteomes" id="UP000076727">
    <property type="component" value="Unassembled WGS sequence"/>
</dbReference>
<organism evidence="2 3">
    <name type="scientific">Daedalea quercina L-15889</name>
    <dbReference type="NCBI Taxonomy" id="1314783"/>
    <lineage>
        <taxon>Eukaryota</taxon>
        <taxon>Fungi</taxon>
        <taxon>Dikarya</taxon>
        <taxon>Basidiomycota</taxon>
        <taxon>Agaricomycotina</taxon>
        <taxon>Agaricomycetes</taxon>
        <taxon>Polyporales</taxon>
        <taxon>Fomitopsis</taxon>
    </lineage>
</organism>
<evidence type="ECO:0000313" key="3">
    <source>
        <dbReference type="Proteomes" id="UP000076727"/>
    </source>
</evidence>
<protein>
    <submittedName>
        <fullName evidence="2">Uncharacterized protein</fullName>
    </submittedName>
</protein>
<keyword evidence="1" id="KW-0812">Transmembrane</keyword>
<dbReference type="AlphaFoldDB" id="A0A165MUY2"/>
<keyword evidence="1" id="KW-1133">Transmembrane helix</keyword>
<proteinExistence type="predicted"/>
<dbReference type="EMBL" id="KV429094">
    <property type="protein sequence ID" value="KZT66160.1"/>
    <property type="molecule type" value="Genomic_DNA"/>
</dbReference>
<reference evidence="2 3" key="1">
    <citation type="journal article" date="2016" name="Mol. Biol. Evol.">
        <title>Comparative Genomics of Early-Diverging Mushroom-Forming Fungi Provides Insights into the Origins of Lignocellulose Decay Capabilities.</title>
        <authorList>
            <person name="Nagy L.G."/>
            <person name="Riley R."/>
            <person name="Tritt A."/>
            <person name="Adam C."/>
            <person name="Daum C."/>
            <person name="Floudas D."/>
            <person name="Sun H."/>
            <person name="Yadav J.S."/>
            <person name="Pangilinan J."/>
            <person name="Larsson K.H."/>
            <person name="Matsuura K."/>
            <person name="Barry K."/>
            <person name="Labutti K."/>
            <person name="Kuo R."/>
            <person name="Ohm R.A."/>
            <person name="Bhattacharya S.S."/>
            <person name="Shirouzu T."/>
            <person name="Yoshinaga Y."/>
            <person name="Martin F.M."/>
            <person name="Grigoriev I.V."/>
            <person name="Hibbett D.S."/>
        </authorList>
    </citation>
    <scope>NUCLEOTIDE SEQUENCE [LARGE SCALE GENOMIC DNA]</scope>
    <source>
        <strain evidence="2 3">L-15889</strain>
    </source>
</reference>
<name>A0A165MUY2_9APHY</name>
<evidence type="ECO:0000313" key="2">
    <source>
        <dbReference type="EMBL" id="KZT66160.1"/>
    </source>
</evidence>
<keyword evidence="1" id="KW-0472">Membrane</keyword>
<evidence type="ECO:0000256" key="1">
    <source>
        <dbReference type="SAM" id="Phobius"/>
    </source>
</evidence>